<feature type="coiled-coil region" evidence="1">
    <location>
        <begin position="273"/>
        <end position="303"/>
    </location>
</feature>
<dbReference type="SUPFAM" id="SSF81301">
    <property type="entry name" value="Nucleotidyltransferase"/>
    <property type="match status" value="1"/>
</dbReference>
<organism evidence="2 3">
    <name type="scientific">Streblomastix strix</name>
    <dbReference type="NCBI Taxonomy" id="222440"/>
    <lineage>
        <taxon>Eukaryota</taxon>
        <taxon>Metamonada</taxon>
        <taxon>Preaxostyla</taxon>
        <taxon>Oxymonadida</taxon>
        <taxon>Streblomastigidae</taxon>
        <taxon>Streblomastix</taxon>
    </lineage>
</organism>
<evidence type="ECO:0000256" key="1">
    <source>
        <dbReference type="SAM" id="Coils"/>
    </source>
</evidence>
<dbReference type="EMBL" id="SNRW01013444">
    <property type="protein sequence ID" value="KAA6372619.1"/>
    <property type="molecule type" value="Genomic_DNA"/>
</dbReference>
<dbReference type="Proteomes" id="UP000324800">
    <property type="component" value="Unassembled WGS sequence"/>
</dbReference>
<name>A0A5J4UQ59_9EUKA</name>
<keyword evidence="1" id="KW-0175">Coiled coil</keyword>
<sequence length="348" mass="41500">MFTIPCFQVRFKECICMVGKETYILFKISLLQFQQRRKGDSYAVILIFTRNKLVYNIRYIQFNTFIAYSKALSYTSSSKVLPSLRSSKSFKKLPQFLTEIKANDVKLQSFDPKEELNPKIWVDDKLNPKIRLRLLNISDDFVEFLNVKWVKPSDIQLTGSLANYNWSHFSDMDIHIKMDFSKVYEKKEFVEEYFKMKKNEWNEEHDKLKIYGYRVEFFVEDVDYNANSNGIYSIEDNKWIHHPNELKNVEIDKNYIKSMSAKFMTEIETLLMKTEKEKKVEKLEAVFDKSEKLLNKLKRMRKNGLKKGGEMSSENIVYKVLRRTGYLEKLWKLNSELKGDIYSKKYSL</sequence>
<accession>A0A5J4UQ59</accession>
<proteinExistence type="predicted"/>
<dbReference type="AlphaFoldDB" id="A0A5J4UQ59"/>
<dbReference type="InterPro" id="IPR043519">
    <property type="entry name" value="NT_sf"/>
</dbReference>
<gene>
    <name evidence="2" type="ORF">EZS28_031853</name>
</gene>
<protein>
    <submittedName>
        <fullName evidence="2">Uncharacterized protein</fullName>
    </submittedName>
</protein>
<reference evidence="2 3" key="1">
    <citation type="submission" date="2019-03" db="EMBL/GenBank/DDBJ databases">
        <title>Single cell metagenomics reveals metabolic interactions within the superorganism composed of flagellate Streblomastix strix and complex community of Bacteroidetes bacteria on its surface.</title>
        <authorList>
            <person name="Treitli S.C."/>
            <person name="Kolisko M."/>
            <person name="Husnik F."/>
            <person name="Keeling P."/>
            <person name="Hampl V."/>
        </authorList>
    </citation>
    <scope>NUCLEOTIDE SEQUENCE [LARGE SCALE GENOMIC DNA]</scope>
    <source>
        <strain evidence="2">ST1C</strain>
    </source>
</reference>
<comment type="caution">
    <text evidence="2">The sequence shown here is derived from an EMBL/GenBank/DDBJ whole genome shotgun (WGS) entry which is preliminary data.</text>
</comment>
<evidence type="ECO:0000313" key="2">
    <source>
        <dbReference type="EMBL" id="KAA6372619.1"/>
    </source>
</evidence>
<evidence type="ECO:0000313" key="3">
    <source>
        <dbReference type="Proteomes" id="UP000324800"/>
    </source>
</evidence>